<organism evidence="1 2">
    <name type="scientific">Candidatus Nitrospira nitrificans</name>
    <dbReference type="NCBI Taxonomy" id="1742973"/>
    <lineage>
        <taxon>Bacteria</taxon>
        <taxon>Pseudomonadati</taxon>
        <taxon>Nitrospirota</taxon>
        <taxon>Nitrospiria</taxon>
        <taxon>Nitrospirales</taxon>
        <taxon>Nitrospiraceae</taxon>
        <taxon>Nitrospira</taxon>
    </lineage>
</organism>
<dbReference type="STRING" id="1742973.COMA2_130099"/>
<dbReference type="EMBL" id="CZPZ01000005">
    <property type="protein sequence ID" value="CUS33508.1"/>
    <property type="molecule type" value="Genomic_DNA"/>
</dbReference>
<accession>A0A0S4LCA9</accession>
<dbReference type="AlphaFoldDB" id="A0A0S4LCA9"/>
<dbReference type="Gene3D" id="3.30.160.250">
    <property type="match status" value="1"/>
</dbReference>
<dbReference type="InterPro" id="IPR035069">
    <property type="entry name" value="TTHA1013/TTHA0281-like"/>
</dbReference>
<proteinExistence type="predicted"/>
<evidence type="ECO:0008006" key="3">
    <source>
        <dbReference type="Google" id="ProtNLM"/>
    </source>
</evidence>
<gene>
    <name evidence="1" type="ORF">COMA2_130099</name>
</gene>
<evidence type="ECO:0000313" key="2">
    <source>
        <dbReference type="Proteomes" id="UP000198736"/>
    </source>
</evidence>
<sequence length="107" mass="12714">MKIDDLILRCYAEQDTDGTWFAICLDLNLYARGDSFEEVRVKLNKLTTCYLKEAYERDSVYFSDLIPRRAPAYFWARYYLAKCFKMIHRSLASKQDFNMPLPFVPAF</sequence>
<protein>
    <recommendedName>
        <fullName evidence="3">DUF1902 domain-containing protein</fullName>
    </recommendedName>
</protein>
<reference evidence="2" key="1">
    <citation type="submission" date="2015-10" db="EMBL/GenBank/DDBJ databases">
        <authorList>
            <person name="Luecker S."/>
            <person name="Luecker S."/>
        </authorList>
    </citation>
    <scope>NUCLEOTIDE SEQUENCE [LARGE SCALE GENOMIC DNA]</scope>
</reference>
<name>A0A0S4LCA9_9BACT</name>
<evidence type="ECO:0000313" key="1">
    <source>
        <dbReference type="EMBL" id="CUS33508.1"/>
    </source>
</evidence>
<dbReference type="SUPFAM" id="SSF143100">
    <property type="entry name" value="TTHA1013/TTHA0281-like"/>
    <property type="match status" value="1"/>
</dbReference>
<keyword evidence="2" id="KW-1185">Reference proteome</keyword>
<dbReference type="Proteomes" id="UP000198736">
    <property type="component" value="Unassembled WGS sequence"/>
</dbReference>